<dbReference type="AlphaFoldDB" id="A0A7X0RJ96"/>
<dbReference type="EMBL" id="JACKXE010000001">
    <property type="protein sequence ID" value="MBB6628073.1"/>
    <property type="molecule type" value="Genomic_DNA"/>
</dbReference>
<keyword evidence="2" id="KW-1185">Reference proteome</keyword>
<evidence type="ECO:0000313" key="2">
    <source>
        <dbReference type="Proteomes" id="UP000523955"/>
    </source>
</evidence>
<comment type="caution">
    <text evidence="1">The sequence shown here is derived from an EMBL/GenBank/DDBJ whole genome shotgun (WGS) entry which is preliminary data.</text>
</comment>
<sequence length="199" mass="22218">MFIQIIQGRCTRQDELRAMAERWRDELGPSADGWLGGTYGFTDDDLFVGVVRFESREAAMRNSARPEQGVWAERMMALMDGPVEFHDCDDVTLMMGGGSDTAGFVQVIRGRVDEPERLKALMTDADLLHQMRPEILGATLAVEDDGTFTETVAFTDEESARQGEQVMAAQMPDDLRSTLETAMAGAMFLDLRHPWFESA</sequence>
<organism evidence="1 2">
    <name type="scientific">Nocardioides luti</name>
    <dbReference type="NCBI Taxonomy" id="2761101"/>
    <lineage>
        <taxon>Bacteria</taxon>
        <taxon>Bacillati</taxon>
        <taxon>Actinomycetota</taxon>
        <taxon>Actinomycetes</taxon>
        <taxon>Propionibacteriales</taxon>
        <taxon>Nocardioidaceae</taxon>
        <taxon>Nocardioides</taxon>
    </lineage>
</organism>
<proteinExistence type="predicted"/>
<protein>
    <recommendedName>
        <fullName evidence="3">ABM domain-containing protein</fullName>
    </recommendedName>
</protein>
<evidence type="ECO:0000313" key="1">
    <source>
        <dbReference type="EMBL" id="MBB6628073.1"/>
    </source>
</evidence>
<dbReference type="RefSeq" id="WP_185253163.1">
    <property type="nucleotide sequence ID" value="NZ_JACKXE010000001.1"/>
</dbReference>
<accession>A0A7X0RJ96</accession>
<reference evidence="1 2" key="1">
    <citation type="submission" date="2020-08" db="EMBL/GenBank/DDBJ databases">
        <authorList>
            <person name="Seo M.-J."/>
        </authorList>
    </citation>
    <scope>NUCLEOTIDE SEQUENCE [LARGE SCALE GENOMIC DNA]</scope>
    <source>
        <strain evidence="1 2">KIGAM211</strain>
    </source>
</reference>
<name>A0A7X0RJ96_9ACTN</name>
<dbReference type="Proteomes" id="UP000523955">
    <property type="component" value="Unassembled WGS sequence"/>
</dbReference>
<evidence type="ECO:0008006" key="3">
    <source>
        <dbReference type="Google" id="ProtNLM"/>
    </source>
</evidence>
<gene>
    <name evidence="1" type="ORF">H5V45_12160</name>
</gene>